<evidence type="ECO:0000256" key="2">
    <source>
        <dbReference type="ARBA" id="ARBA00022692"/>
    </source>
</evidence>
<sequence length="350" mass="41109">MIGLIIFIFFYNGNIAIAYNWIVQPLRYNYTVLDLRPNIPNPMDSSKNAEVRYVTSTDPCGMVALISEPNIESTIKTIQFVNKKKYYNASLSWFKVGDDCTYPIYLIKYFNCDPQKEFGICLKRTPDYWKPSLIGYSFLTDNELGLVFAAPAPFNQGQYRRVIIIEKEVFYTDFMVKLPKETCPFPMKDRVERDLPKWCKEAKEFGPLGTDEESFYLNRAVPQPRLKYYVIREFYRMNGREPPVKFKEALRYDKPYRFEKKTKESQPKPTEIKSKVSSEEESKKLEEYLKISDVNLIDGNIETQLPINNSKTNITIAVVTIIIIIILSITGFFIYRRRKYNNYKRLPVNI</sequence>
<dbReference type="GeneID" id="40526189"/>
<accession>Q91E40</accession>
<dbReference type="Proteomes" id="UP000242621">
    <property type="component" value="Segment"/>
</dbReference>
<keyword evidence="2 7" id="KW-0812">Transmembrane</keyword>
<dbReference type="Gene3D" id="2.70.230.10">
    <property type="match status" value="1"/>
</dbReference>
<organism evidence="9 10">
    <name type="scientific">Phocid alphaherpesvirus 1</name>
    <dbReference type="NCBI Taxonomy" id="47418"/>
    <lineage>
        <taxon>Viruses</taxon>
        <taxon>Duplodnaviria</taxon>
        <taxon>Heunggongvirae</taxon>
        <taxon>Peploviricota</taxon>
        <taxon>Herviviricetes</taxon>
        <taxon>Herpesvirales</taxon>
        <taxon>Orthoherpesviridae</taxon>
        <taxon>Alphaherpesvirinae</taxon>
        <taxon>Varicellovirus</taxon>
        <taxon>Varicellovirus phocidalpha1</taxon>
    </lineage>
</organism>
<name>Q91E40_9ALPH</name>
<reference evidence="9 10" key="1">
    <citation type="journal article" date="2003" name="J. Gen. Virol.">
        <title>Genetic characterization of the unique short segment of phocid herpesvirus type 1 reveals close relationships among alphaherpesviruses of hosts of the order Carnivora.</title>
        <authorList>
            <person name="Martina B.E."/>
            <person name="Harder T.C."/>
            <person name="Osterhaus A.D."/>
        </authorList>
    </citation>
    <scope>NUCLEOTIDE SEQUENCE [LARGE SCALE GENOMIC DNA]</scope>
    <source>
        <strain evidence="9 10">PB84</strain>
    </source>
</reference>
<dbReference type="SUPFAM" id="SSF48726">
    <property type="entry name" value="Immunoglobulin"/>
    <property type="match status" value="1"/>
</dbReference>
<evidence type="ECO:0000313" key="10">
    <source>
        <dbReference type="Proteomes" id="UP000242621"/>
    </source>
</evidence>
<feature type="domain" description="Herpesvirus glycoprotein D/GG/GX" evidence="8">
    <location>
        <begin position="51"/>
        <end position="176"/>
    </location>
</feature>
<dbReference type="GO" id="GO:0016020">
    <property type="term" value="C:membrane"/>
    <property type="evidence" value="ECO:0007669"/>
    <property type="project" value="UniProtKB-SubCell"/>
</dbReference>
<keyword evidence="4 7" id="KW-1133">Transmembrane helix</keyword>
<dbReference type="Pfam" id="PF01537">
    <property type="entry name" value="Herpes_glycop_D"/>
    <property type="match status" value="1"/>
</dbReference>
<evidence type="ECO:0000256" key="4">
    <source>
        <dbReference type="ARBA" id="ARBA00022989"/>
    </source>
</evidence>
<feature type="transmembrane region" description="Helical" evidence="7">
    <location>
        <begin position="314"/>
        <end position="335"/>
    </location>
</feature>
<dbReference type="InterPro" id="IPR002896">
    <property type="entry name" value="Herpes_glycop_dom"/>
</dbReference>
<keyword evidence="3" id="KW-0732">Signal</keyword>
<evidence type="ECO:0000256" key="1">
    <source>
        <dbReference type="ARBA" id="ARBA00004167"/>
    </source>
</evidence>
<dbReference type="InterPro" id="IPR036179">
    <property type="entry name" value="Ig-like_dom_sf"/>
</dbReference>
<proteinExistence type="predicted"/>
<evidence type="ECO:0000256" key="5">
    <source>
        <dbReference type="ARBA" id="ARBA00023136"/>
    </source>
</evidence>
<evidence type="ECO:0000313" key="9">
    <source>
        <dbReference type="EMBL" id="CAC51465.1"/>
    </source>
</evidence>
<evidence type="ECO:0000259" key="8">
    <source>
        <dbReference type="Pfam" id="PF01537"/>
    </source>
</evidence>
<protein>
    <submittedName>
        <fullName evidence="9">Glycoprotein D</fullName>
    </submittedName>
</protein>
<evidence type="ECO:0000256" key="6">
    <source>
        <dbReference type="ARBA" id="ARBA00023180"/>
    </source>
</evidence>
<evidence type="ECO:0000256" key="3">
    <source>
        <dbReference type="ARBA" id="ARBA00022729"/>
    </source>
</evidence>
<keyword evidence="6" id="KW-0325">Glycoprotein</keyword>
<gene>
    <name evidence="9" type="primary">Us6</name>
</gene>
<evidence type="ECO:0000256" key="7">
    <source>
        <dbReference type="SAM" id="Phobius"/>
    </source>
</evidence>
<dbReference type="EMBL" id="AJ290955">
    <property type="protein sequence ID" value="CAC51465.1"/>
    <property type="molecule type" value="Genomic_DNA"/>
</dbReference>
<dbReference type="RefSeq" id="YP_009666015.1">
    <property type="nucleotide sequence ID" value="NC_043410.1"/>
</dbReference>
<dbReference type="KEGG" id="vg:40526189"/>
<keyword evidence="5 7" id="KW-0472">Membrane</keyword>
<comment type="subcellular location">
    <subcellularLocation>
        <location evidence="1">Membrane</location>
        <topology evidence="1">Single-pass membrane protein</topology>
    </subcellularLocation>
</comment>